<evidence type="ECO:0000259" key="9">
    <source>
        <dbReference type="Pfam" id="PF00482"/>
    </source>
</evidence>
<dbReference type="EMBL" id="CP002272">
    <property type="protein sequence ID" value="ADO47284.1"/>
    <property type="molecule type" value="Genomic_DNA"/>
</dbReference>
<accession>E3G6G1</accession>
<dbReference type="HOGENOM" id="CLU_063664_0_0_6"/>
<keyword evidence="3" id="KW-1003">Cell membrane</keyword>
<feature type="transmembrane region" description="Helical" evidence="8">
    <location>
        <begin position="112"/>
        <end position="131"/>
    </location>
</feature>
<evidence type="ECO:0000256" key="5">
    <source>
        <dbReference type="ARBA" id="ARBA00022692"/>
    </source>
</evidence>
<evidence type="ECO:0000256" key="7">
    <source>
        <dbReference type="ARBA" id="ARBA00023136"/>
    </source>
</evidence>
<dbReference type="Gene3D" id="1.20.81.30">
    <property type="entry name" value="Type II secretion system (T2SS), domain F"/>
    <property type="match status" value="2"/>
</dbReference>
<dbReference type="PANTHER" id="PTHR30012:SF7">
    <property type="entry name" value="PROTEIN TRANSPORT PROTEIN HOFC HOMOLOG"/>
    <property type="match status" value="1"/>
</dbReference>
<dbReference type="STRING" id="701347.Entcl_1012"/>
<dbReference type="GO" id="GO:0015628">
    <property type="term" value="P:protein secretion by the type II secretion system"/>
    <property type="evidence" value="ECO:0007669"/>
    <property type="project" value="TreeGrafter"/>
</dbReference>
<dbReference type="RefSeq" id="WP_013365036.1">
    <property type="nucleotide sequence ID" value="NC_014618.1"/>
</dbReference>
<dbReference type="Proteomes" id="UP000006872">
    <property type="component" value="Chromosome"/>
</dbReference>
<evidence type="ECO:0000313" key="11">
    <source>
        <dbReference type="Proteomes" id="UP000006872"/>
    </source>
</evidence>
<keyword evidence="6 8" id="KW-1133">Transmembrane helix</keyword>
<dbReference type="InterPro" id="IPR003004">
    <property type="entry name" value="GspF/PilC"/>
</dbReference>
<proteinExistence type="inferred from homology"/>
<dbReference type="KEGG" id="esc:Entcl_1012"/>
<evidence type="ECO:0000256" key="1">
    <source>
        <dbReference type="ARBA" id="ARBA00004429"/>
    </source>
</evidence>
<dbReference type="GO" id="GO:0005886">
    <property type="term" value="C:plasma membrane"/>
    <property type="evidence" value="ECO:0007669"/>
    <property type="project" value="UniProtKB-SubCell"/>
</dbReference>
<dbReference type="InterPro" id="IPR042094">
    <property type="entry name" value="T2SS_GspF_sf"/>
</dbReference>
<organism evidence="10 11">
    <name type="scientific">Enterobacter lignolyticus (strain SCF1)</name>
    <dbReference type="NCBI Taxonomy" id="701347"/>
    <lineage>
        <taxon>Bacteria</taxon>
        <taxon>Pseudomonadati</taxon>
        <taxon>Pseudomonadota</taxon>
        <taxon>Gammaproteobacteria</taxon>
        <taxon>Enterobacterales</taxon>
        <taxon>Enterobacteriaceae</taxon>
        <taxon>Pluralibacter</taxon>
    </lineage>
</organism>
<feature type="transmembrane region" description="Helical" evidence="8">
    <location>
        <begin position="163"/>
        <end position="183"/>
    </location>
</feature>
<evidence type="ECO:0000256" key="6">
    <source>
        <dbReference type="ARBA" id="ARBA00022989"/>
    </source>
</evidence>
<keyword evidence="4" id="KW-0997">Cell inner membrane</keyword>
<comment type="similarity">
    <text evidence="2">Belongs to the GSP F family.</text>
</comment>
<evidence type="ECO:0000313" key="10">
    <source>
        <dbReference type="EMBL" id="ADO47284.1"/>
    </source>
</evidence>
<evidence type="ECO:0000256" key="8">
    <source>
        <dbReference type="SAM" id="Phobius"/>
    </source>
</evidence>
<protein>
    <submittedName>
        <fullName evidence="10">Type II secretion system F domain protein</fullName>
    </submittedName>
</protein>
<feature type="transmembrane region" description="Helical" evidence="8">
    <location>
        <begin position="313"/>
        <end position="332"/>
    </location>
</feature>
<gene>
    <name evidence="10" type="ordered locus">Entcl_1012</name>
</gene>
<keyword evidence="11" id="KW-1185">Reference proteome</keyword>
<dbReference type="eggNOG" id="COG1459">
    <property type="taxonomic scope" value="Bacteria"/>
</dbReference>
<comment type="subcellular location">
    <subcellularLocation>
        <location evidence="1">Cell inner membrane</location>
        <topology evidence="1">Multi-pass membrane protein</topology>
    </subcellularLocation>
</comment>
<feature type="domain" description="Type II secretion system protein GspF" evidence="9">
    <location>
        <begin position="212"/>
        <end position="330"/>
    </location>
</feature>
<dbReference type="AlphaFoldDB" id="E3G6G1"/>
<dbReference type="Pfam" id="PF00482">
    <property type="entry name" value="T2SSF"/>
    <property type="match status" value="2"/>
</dbReference>
<evidence type="ECO:0000256" key="4">
    <source>
        <dbReference type="ARBA" id="ARBA00022519"/>
    </source>
</evidence>
<sequence length="341" mass="38058">MKKFNKKQRVYLYQFCADMLESGLPIYDSIEKLRSEGEALLGKGFSKKLDTLMTRMKKSPSVSSSFETLIPMEELSAITAAENSGSLAQGFASMVMTINYQQKLKSQLIKSVTFPAIMMVLALVVIAGYAIKVFPAFEKVVAVSRWPGVTQNLYHFGTALYNGLWVTFLIVIVAAIVIIRFVMFNIHGEFRNKVIDRVIPFSIYKKLVATVFINDLSLMIKNRIPIANCLIIIERNANRWVKSHIQKMRDNMARGLNYGDAFKTGLLGGDELLNISLYASLPSFDQVLVTVADKAKEKIDQNINALAGMLKSFSTMILGGCVVWVFIALFALSDELSKMTG</sequence>
<keyword evidence="5 8" id="KW-0812">Transmembrane</keyword>
<evidence type="ECO:0000256" key="2">
    <source>
        <dbReference type="ARBA" id="ARBA00005745"/>
    </source>
</evidence>
<reference evidence="10 11" key="2">
    <citation type="journal article" date="2011" name="Stand. Genomic Sci.">
        <title>Complete genome sequence of 'Enterobacter lignolyticus' SCF1.</title>
        <authorList>
            <person name="Deangelis K.M."/>
            <person name="D'Haeseleer P."/>
            <person name="Chivian D."/>
            <person name="Fortney J.L."/>
            <person name="Khudyakov J."/>
            <person name="Simmons B."/>
            <person name="Woo H."/>
            <person name="Arkin A.P."/>
            <person name="Davenport K.W."/>
            <person name="Goodwin L."/>
            <person name="Chen A."/>
            <person name="Ivanova N."/>
            <person name="Kyrpides N.C."/>
            <person name="Mavromatis K."/>
            <person name="Woyke T."/>
            <person name="Hazen T.C."/>
        </authorList>
    </citation>
    <scope>NUCLEOTIDE SEQUENCE [LARGE SCALE GENOMIC DNA]</scope>
    <source>
        <strain evidence="10 11">SCF1</strain>
    </source>
</reference>
<evidence type="ECO:0000256" key="3">
    <source>
        <dbReference type="ARBA" id="ARBA00022475"/>
    </source>
</evidence>
<dbReference type="InterPro" id="IPR018076">
    <property type="entry name" value="T2SS_GspF_dom"/>
</dbReference>
<keyword evidence="7 8" id="KW-0472">Membrane</keyword>
<dbReference type="PANTHER" id="PTHR30012">
    <property type="entry name" value="GENERAL SECRETION PATHWAY PROTEIN"/>
    <property type="match status" value="1"/>
</dbReference>
<reference evidence="11" key="1">
    <citation type="submission" date="2010-10" db="EMBL/GenBank/DDBJ databases">
        <title>Complete sequence of Enterobacter cloacae SCF1.</title>
        <authorList>
            <consortium name="US DOE Joint Genome Institute"/>
            <person name="Lucas S."/>
            <person name="Copeland A."/>
            <person name="Lapidus A."/>
            <person name="Cheng J.-F."/>
            <person name="Bruce D."/>
            <person name="Goodwin L."/>
            <person name="Pitluck S."/>
            <person name="Davenport K."/>
            <person name="Detter J.C."/>
            <person name="Han C."/>
            <person name="Tapia R."/>
            <person name="Land M."/>
            <person name="Hauser L."/>
            <person name="Chang Y.-J."/>
            <person name="Jeffries C."/>
            <person name="Kyrpides N."/>
            <person name="Ivanova N."/>
            <person name="Mikhailova N."/>
            <person name="DeAngelis K."/>
            <person name="Arkin A.P."/>
            <person name="Chivian D."/>
            <person name="Edwards B."/>
            <person name="Woo H."/>
            <person name="Hazen T.C."/>
            <person name="Woyke T."/>
        </authorList>
    </citation>
    <scope>NUCLEOTIDE SEQUENCE [LARGE SCALE GENOMIC DNA]</scope>
    <source>
        <strain evidence="11">SCF1</strain>
    </source>
</reference>
<feature type="domain" description="Type II secretion system protein GspF" evidence="9">
    <location>
        <begin position="15"/>
        <end position="135"/>
    </location>
</feature>
<name>E3G6G1_ENTLS</name>